<dbReference type="GO" id="GO:0009103">
    <property type="term" value="P:lipopolysaccharide biosynthetic process"/>
    <property type="evidence" value="ECO:0007669"/>
    <property type="project" value="TreeGrafter"/>
</dbReference>
<dbReference type="Gene3D" id="3.40.50.2000">
    <property type="entry name" value="Glycogen Phosphorylase B"/>
    <property type="match status" value="1"/>
</dbReference>
<dbReference type="EMBL" id="CP158568">
    <property type="protein sequence ID" value="XBY44727.1"/>
    <property type="molecule type" value="Genomic_DNA"/>
</dbReference>
<name>A0AAU7XAX4_9HYPH</name>
<dbReference type="GO" id="GO:0016757">
    <property type="term" value="F:glycosyltransferase activity"/>
    <property type="evidence" value="ECO:0007669"/>
    <property type="project" value="InterPro"/>
</dbReference>
<dbReference type="RefSeq" id="WP_407049818.1">
    <property type="nucleotide sequence ID" value="NZ_CP158568.1"/>
</dbReference>
<organism evidence="3">
    <name type="scientific">Methyloraptor flagellatus</name>
    <dbReference type="NCBI Taxonomy" id="3162530"/>
    <lineage>
        <taxon>Bacteria</taxon>
        <taxon>Pseudomonadati</taxon>
        <taxon>Pseudomonadota</taxon>
        <taxon>Alphaproteobacteria</taxon>
        <taxon>Hyphomicrobiales</taxon>
        <taxon>Ancalomicrobiaceae</taxon>
        <taxon>Methyloraptor</taxon>
    </lineage>
</organism>
<dbReference type="PANTHER" id="PTHR46401:SF2">
    <property type="entry name" value="GLYCOSYLTRANSFERASE WBBK-RELATED"/>
    <property type="match status" value="1"/>
</dbReference>
<dbReference type="KEGG" id="mflg:ABS361_22495"/>
<dbReference type="PANTHER" id="PTHR46401">
    <property type="entry name" value="GLYCOSYLTRANSFERASE WBBK-RELATED"/>
    <property type="match status" value="1"/>
</dbReference>
<feature type="domain" description="Glycosyl transferase family 1" evidence="2">
    <location>
        <begin position="334"/>
        <end position="471"/>
    </location>
</feature>
<accession>A0AAU7XAX4</accession>
<dbReference type="Pfam" id="PF00534">
    <property type="entry name" value="Glycos_transf_1"/>
    <property type="match status" value="1"/>
</dbReference>
<protein>
    <submittedName>
        <fullName evidence="3">Glycosyltransferase family 1 protein</fullName>
    </submittedName>
</protein>
<reference evidence="3" key="1">
    <citation type="submission" date="2024-06" db="EMBL/GenBank/DDBJ databases">
        <title>Methylostella associata gen. nov., sp. nov., a novel Ancalomicrobiaceae-affiliated facultatively methylotrophic bacteria that feed on methanotrophs of the genus Methylococcus.</title>
        <authorList>
            <person name="Saltykova V."/>
            <person name="Danilova O.V."/>
            <person name="Oshkin I.Y."/>
            <person name="Belova S.E."/>
            <person name="Pimenov N.V."/>
            <person name="Dedysh S.N."/>
        </authorList>
    </citation>
    <scope>NUCLEOTIDE SEQUENCE</scope>
    <source>
        <strain evidence="3">S20</strain>
    </source>
</reference>
<dbReference type="CDD" id="cd03809">
    <property type="entry name" value="GT4_MtfB-like"/>
    <property type="match status" value="1"/>
</dbReference>
<dbReference type="AlphaFoldDB" id="A0AAU7XAX4"/>
<dbReference type="SUPFAM" id="SSF53756">
    <property type="entry name" value="UDP-Glycosyltransferase/glycogen phosphorylase"/>
    <property type="match status" value="1"/>
</dbReference>
<evidence type="ECO:0000313" key="3">
    <source>
        <dbReference type="EMBL" id="XBY44727.1"/>
    </source>
</evidence>
<gene>
    <name evidence="3" type="ORF">ABS361_22495</name>
</gene>
<dbReference type="InterPro" id="IPR001296">
    <property type="entry name" value="Glyco_trans_1"/>
</dbReference>
<evidence type="ECO:0000259" key="2">
    <source>
        <dbReference type="Pfam" id="PF00534"/>
    </source>
</evidence>
<evidence type="ECO:0000256" key="1">
    <source>
        <dbReference type="ARBA" id="ARBA00022679"/>
    </source>
</evidence>
<keyword evidence="1" id="KW-0808">Transferase</keyword>
<sequence>MTEVPRILYISDSLGTPIHPRGIFNYSVSLIEVLQRAGADVTLLVEGAPGYGFPTTRARKIAKESKTVVDVVRLAELMRYFHDGRFVRWLNLDQKFGSAPLFGSTLAGLLRRVLGLRQFLGQKLAPKKPVKFRNHRELIDFVPSKVAHLALPDAFAVGQRFYSSTMYAGANSFMPVEVDATGYDAVVIDTPHYVKIKGVPSSSIVTVIHDLIPLQDPTMSADWRLLFVKKLEATLANNAIAVFVSETTREAFYTYFAHRRSMPNFVVYPLIRSNLMEAAARTAGAPKVRLDELLSATLTKTIDRIKATSIAAETTGASTEKSDLGPKAFDWTLPFFVTPTSDEPRKNIGNLVKAFAQLRGRANLVVVGEVDGNRYLSSIKGADQNIIFTGYVSDIEKNTLIRHAHGLVFPSFAEGFGIPIAEGGVFEKPVLCSNIPVFREITAGHAFLFDPADSFEIVQAVLDVLADDEAAQGKARLLHEHVLETFSQTQMLERVKAILKTAGAPVA</sequence>
<proteinExistence type="predicted"/>